<dbReference type="Proteomes" id="UP001278500">
    <property type="component" value="Unassembled WGS sequence"/>
</dbReference>
<dbReference type="PROSITE" id="PS51719">
    <property type="entry name" value="G_SEPTIN"/>
    <property type="match status" value="1"/>
</dbReference>
<dbReference type="GO" id="GO:0005525">
    <property type="term" value="F:GTP binding"/>
    <property type="evidence" value="ECO:0007669"/>
    <property type="project" value="UniProtKB-KW"/>
</dbReference>
<dbReference type="GO" id="GO:0005940">
    <property type="term" value="C:septin ring"/>
    <property type="evidence" value="ECO:0007669"/>
    <property type="project" value="UniProtKB-ARBA"/>
</dbReference>
<dbReference type="SUPFAM" id="SSF52540">
    <property type="entry name" value="P-loop containing nucleoside triphosphate hydrolases"/>
    <property type="match status" value="1"/>
</dbReference>
<dbReference type="EMBL" id="JAUEPP010000004">
    <property type="protein sequence ID" value="KAK3344664.1"/>
    <property type="molecule type" value="Genomic_DNA"/>
</dbReference>
<proteinExistence type="inferred from homology"/>
<evidence type="ECO:0000256" key="1">
    <source>
        <dbReference type="ARBA" id="ARBA00022618"/>
    </source>
</evidence>
<feature type="region of interest" description="Disordered" evidence="6">
    <location>
        <begin position="307"/>
        <end position="337"/>
    </location>
</feature>
<dbReference type="PIRSF" id="PIRSF006698">
    <property type="entry name" value="Septin"/>
    <property type="match status" value="1"/>
</dbReference>
<dbReference type="InterPro" id="IPR027417">
    <property type="entry name" value="P-loop_NTPase"/>
</dbReference>
<feature type="compositionally biased region" description="Polar residues" evidence="6">
    <location>
        <begin position="327"/>
        <end position="337"/>
    </location>
</feature>
<dbReference type="Pfam" id="PF00735">
    <property type="entry name" value="Septin"/>
    <property type="match status" value="1"/>
</dbReference>
<evidence type="ECO:0000313" key="9">
    <source>
        <dbReference type="Proteomes" id="UP001278500"/>
    </source>
</evidence>
<evidence type="ECO:0000256" key="5">
    <source>
        <dbReference type="RuleBase" id="RU004560"/>
    </source>
</evidence>
<dbReference type="RefSeq" id="XP_062681277.1">
    <property type="nucleotide sequence ID" value="XM_062821523.1"/>
</dbReference>
<evidence type="ECO:0000259" key="7">
    <source>
        <dbReference type="PROSITE" id="PS51719"/>
    </source>
</evidence>
<keyword evidence="2 5" id="KW-0547">Nucleotide-binding</keyword>
<evidence type="ECO:0000256" key="6">
    <source>
        <dbReference type="SAM" id="MobiDB-lite"/>
    </source>
</evidence>
<sequence>MSTMGPATVHPETHVGFDSITSQIERKLLKRGFQFNVICVGQTGLGKSTLINTIFASHLIDSKGRLQPDETVRSTTEIQSVSHIIEENGVRLRLNIVDTPGYGDMINNDRCWDPIVKYIKDQHSAYLRKELTAQRERYIQDTRIHCCLFFIQPSGHSLKPIDIVVLKKLSDVVNVVPVIAKSDSLTLEERQAFKERIKEEFAFHNLKMYPYDNDELDEEERSLNQQIKSLIPFAVVGSEKNIIVNGKQVRGRQNRWGVINVEDENHCEFIYLRNFLLRTHLQDLIETTSQIHYETFRAKQLLALKESSAQGHGSRPISPAPDREMSRNSQRMTMNGY</sequence>
<gene>
    <name evidence="8" type="ORF">B0H65DRAFT_182257</name>
</gene>
<keyword evidence="1 8" id="KW-0132">Cell division</keyword>
<name>A0AAE0JFE8_9PEZI</name>
<dbReference type="CDD" id="cd01850">
    <property type="entry name" value="CDC_Septin"/>
    <property type="match status" value="1"/>
</dbReference>
<reference evidence="8" key="1">
    <citation type="journal article" date="2023" name="Mol. Phylogenet. Evol.">
        <title>Genome-scale phylogeny and comparative genomics of the fungal order Sordariales.</title>
        <authorList>
            <person name="Hensen N."/>
            <person name="Bonometti L."/>
            <person name="Westerberg I."/>
            <person name="Brannstrom I.O."/>
            <person name="Guillou S."/>
            <person name="Cros-Aarteil S."/>
            <person name="Calhoun S."/>
            <person name="Haridas S."/>
            <person name="Kuo A."/>
            <person name="Mondo S."/>
            <person name="Pangilinan J."/>
            <person name="Riley R."/>
            <person name="LaButti K."/>
            <person name="Andreopoulos B."/>
            <person name="Lipzen A."/>
            <person name="Chen C."/>
            <person name="Yan M."/>
            <person name="Daum C."/>
            <person name="Ng V."/>
            <person name="Clum A."/>
            <person name="Steindorff A."/>
            <person name="Ohm R.A."/>
            <person name="Martin F."/>
            <person name="Silar P."/>
            <person name="Natvig D.O."/>
            <person name="Lalanne C."/>
            <person name="Gautier V."/>
            <person name="Ament-Velasquez S.L."/>
            <person name="Kruys A."/>
            <person name="Hutchinson M.I."/>
            <person name="Powell A.J."/>
            <person name="Barry K."/>
            <person name="Miller A.N."/>
            <person name="Grigoriev I.V."/>
            <person name="Debuchy R."/>
            <person name="Gladieux P."/>
            <person name="Hiltunen Thoren M."/>
            <person name="Johannesson H."/>
        </authorList>
    </citation>
    <scope>NUCLEOTIDE SEQUENCE</scope>
    <source>
        <strain evidence="8">CBS 560.94</strain>
    </source>
</reference>
<accession>A0AAE0JFE8</accession>
<dbReference type="GO" id="GO:0000921">
    <property type="term" value="P:septin ring assembly"/>
    <property type="evidence" value="ECO:0007669"/>
    <property type="project" value="UniProtKB-ARBA"/>
</dbReference>
<dbReference type="PANTHER" id="PTHR18884">
    <property type="entry name" value="SEPTIN"/>
    <property type="match status" value="1"/>
</dbReference>
<evidence type="ECO:0000313" key="8">
    <source>
        <dbReference type="EMBL" id="KAK3344664.1"/>
    </source>
</evidence>
<comment type="caution">
    <text evidence="8">The sequence shown here is derived from an EMBL/GenBank/DDBJ whole genome shotgun (WGS) entry which is preliminary data.</text>
</comment>
<dbReference type="GO" id="GO:0032161">
    <property type="term" value="C:cleavage apparatus septin structure"/>
    <property type="evidence" value="ECO:0007669"/>
    <property type="project" value="UniProtKB-ARBA"/>
</dbReference>
<organism evidence="8 9">
    <name type="scientific">Neurospora tetraspora</name>
    <dbReference type="NCBI Taxonomy" id="94610"/>
    <lineage>
        <taxon>Eukaryota</taxon>
        <taxon>Fungi</taxon>
        <taxon>Dikarya</taxon>
        <taxon>Ascomycota</taxon>
        <taxon>Pezizomycotina</taxon>
        <taxon>Sordariomycetes</taxon>
        <taxon>Sordariomycetidae</taxon>
        <taxon>Sordariales</taxon>
        <taxon>Sordariaceae</taxon>
        <taxon>Neurospora</taxon>
    </lineage>
</organism>
<dbReference type="Gene3D" id="3.40.50.300">
    <property type="entry name" value="P-loop containing nucleotide triphosphate hydrolases"/>
    <property type="match status" value="1"/>
</dbReference>
<keyword evidence="4" id="KW-0131">Cell cycle</keyword>
<dbReference type="InterPro" id="IPR030379">
    <property type="entry name" value="G_SEPTIN_dom"/>
</dbReference>
<keyword evidence="3 5" id="KW-0342">GTP-binding</keyword>
<dbReference type="GO" id="GO:0043934">
    <property type="term" value="P:sporulation"/>
    <property type="evidence" value="ECO:0007669"/>
    <property type="project" value="UniProtKB-ARBA"/>
</dbReference>
<dbReference type="GO" id="GO:0051301">
    <property type="term" value="P:cell division"/>
    <property type="evidence" value="ECO:0007669"/>
    <property type="project" value="UniProtKB-KW"/>
</dbReference>
<evidence type="ECO:0000256" key="3">
    <source>
        <dbReference type="ARBA" id="ARBA00023134"/>
    </source>
</evidence>
<reference evidence="8" key="2">
    <citation type="submission" date="2023-06" db="EMBL/GenBank/DDBJ databases">
        <authorList>
            <consortium name="Lawrence Berkeley National Laboratory"/>
            <person name="Haridas S."/>
            <person name="Hensen N."/>
            <person name="Bonometti L."/>
            <person name="Westerberg I."/>
            <person name="Brannstrom I.O."/>
            <person name="Guillou S."/>
            <person name="Cros-Aarteil S."/>
            <person name="Calhoun S."/>
            <person name="Kuo A."/>
            <person name="Mondo S."/>
            <person name="Pangilinan J."/>
            <person name="Riley R."/>
            <person name="Labutti K."/>
            <person name="Andreopoulos B."/>
            <person name="Lipzen A."/>
            <person name="Chen C."/>
            <person name="Yanf M."/>
            <person name="Daum C."/>
            <person name="Ng V."/>
            <person name="Clum A."/>
            <person name="Steindorff A."/>
            <person name="Ohm R."/>
            <person name="Martin F."/>
            <person name="Silar P."/>
            <person name="Natvig D."/>
            <person name="Lalanne C."/>
            <person name="Gautier V."/>
            <person name="Ament-Velasquez S.L."/>
            <person name="Kruys A."/>
            <person name="Hutchinson M.I."/>
            <person name="Powell A.J."/>
            <person name="Barry K."/>
            <person name="Miller A.N."/>
            <person name="Grigoriev I.V."/>
            <person name="Debuchy R."/>
            <person name="Gladieux P."/>
            <person name="Thoren M.H."/>
            <person name="Johannesson H."/>
        </authorList>
    </citation>
    <scope>NUCLEOTIDE SEQUENCE</scope>
    <source>
        <strain evidence="8">CBS 560.94</strain>
    </source>
</reference>
<dbReference type="GeneID" id="87858677"/>
<comment type="similarity">
    <text evidence="5">Belongs to the TRAFAC class TrmE-Era-EngA-EngB-Septin-like GTPase superfamily. Septin GTPase family.</text>
</comment>
<feature type="domain" description="Septin-type G" evidence="7">
    <location>
        <begin position="31"/>
        <end position="303"/>
    </location>
</feature>
<keyword evidence="9" id="KW-1185">Reference proteome</keyword>
<dbReference type="InterPro" id="IPR016491">
    <property type="entry name" value="Septin"/>
</dbReference>
<dbReference type="AlphaFoldDB" id="A0AAE0JFE8"/>
<evidence type="ECO:0000256" key="4">
    <source>
        <dbReference type="ARBA" id="ARBA00023306"/>
    </source>
</evidence>
<protein>
    <submittedName>
        <fullName evidence="8">CELL division control protein 10</fullName>
    </submittedName>
</protein>
<dbReference type="FunFam" id="3.40.50.300:FF:000260">
    <property type="entry name" value="Cell division control 10"/>
    <property type="match status" value="1"/>
</dbReference>
<evidence type="ECO:0000256" key="2">
    <source>
        <dbReference type="ARBA" id="ARBA00022741"/>
    </source>
</evidence>